<evidence type="ECO:0000313" key="2">
    <source>
        <dbReference type="Proteomes" id="UP000271087"/>
    </source>
</evidence>
<accession>A0A3P6VC40</accession>
<evidence type="ECO:0000313" key="1">
    <source>
        <dbReference type="EMBL" id="VDK87454.1"/>
    </source>
</evidence>
<dbReference type="Proteomes" id="UP000271087">
    <property type="component" value="Unassembled WGS sequence"/>
</dbReference>
<protein>
    <submittedName>
        <fullName evidence="1">Uncharacterized protein</fullName>
    </submittedName>
</protein>
<keyword evidence="2" id="KW-1185">Reference proteome</keyword>
<feature type="non-terminal residue" evidence="1">
    <location>
        <position position="1"/>
    </location>
</feature>
<organism evidence="1 2">
    <name type="scientific">Onchocerca ochengi</name>
    <name type="common">Filarial nematode worm</name>
    <dbReference type="NCBI Taxonomy" id="42157"/>
    <lineage>
        <taxon>Eukaryota</taxon>
        <taxon>Metazoa</taxon>
        <taxon>Ecdysozoa</taxon>
        <taxon>Nematoda</taxon>
        <taxon>Chromadorea</taxon>
        <taxon>Rhabditida</taxon>
        <taxon>Spirurina</taxon>
        <taxon>Spiruromorpha</taxon>
        <taxon>Filarioidea</taxon>
        <taxon>Onchocercidae</taxon>
        <taxon>Onchocerca</taxon>
    </lineage>
</organism>
<sequence length="10" mass="1120">SVEIKLGEFV</sequence>
<dbReference type="EMBL" id="UYRW01002988">
    <property type="protein sequence ID" value="VDK87454.1"/>
    <property type="molecule type" value="Genomic_DNA"/>
</dbReference>
<gene>
    <name evidence="1" type="ORF">NOO_LOCUS7849</name>
</gene>
<reference evidence="1 2" key="1">
    <citation type="submission" date="2018-08" db="EMBL/GenBank/DDBJ databases">
        <authorList>
            <person name="Laetsch R D."/>
            <person name="Stevens L."/>
            <person name="Kumar S."/>
            <person name="Blaxter L. M."/>
        </authorList>
    </citation>
    <scope>NUCLEOTIDE SEQUENCE [LARGE SCALE GENOMIC DNA]</scope>
</reference>
<proteinExistence type="predicted"/>
<name>A0A3P6VC40_ONCOC</name>